<name>A0A366DBV9_9NOCA</name>
<accession>A0A366DBV9</accession>
<dbReference type="CDD" id="cd00338">
    <property type="entry name" value="Ser_Recombinase"/>
    <property type="match status" value="1"/>
</dbReference>
<evidence type="ECO:0000313" key="6">
    <source>
        <dbReference type="Proteomes" id="UP000252586"/>
    </source>
</evidence>
<dbReference type="SMART" id="SM00857">
    <property type="entry name" value="Resolvase"/>
    <property type="match status" value="1"/>
</dbReference>
<keyword evidence="2" id="KW-0233">DNA recombination</keyword>
<dbReference type="PANTHER" id="PTHR30461">
    <property type="entry name" value="DNA-INVERTASE FROM LAMBDOID PROPHAGE"/>
    <property type="match status" value="1"/>
</dbReference>
<dbReference type="Gene3D" id="3.90.1750.20">
    <property type="entry name" value="Putative Large Serine Recombinase, Chain B, Domain 2"/>
    <property type="match status" value="1"/>
</dbReference>
<organism evidence="5 6">
    <name type="scientific">Nocardia puris</name>
    <dbReference type="NCBI Taxonomy" id="208602"/>
    <lineage>
        <taxon>Bacteria</taxon>
        <taxon>Bacillati</taxon>
        <taxon>Actinomycetota</taxon>
        <taxon>Actinomycetes</taxon>
        <taxon>Mycobacteriales</taxon>
        <taxon>Nocardiaceae</taxon>
        <taxon>Nocardia</taxon>
    </lineage>
</organism>
<evidence type="ECO:0000313" key="5">
    <source>
        <dbReference type="EMBL" id="RBO87540.1"/>
    </source>
</evidence>
<dbReference type="STRING" id="1210090.GCA_001613185_01416"/>
<keyword evidence="1" id="KW-0238">DNA-binding</keyword>
<feature type="coiled-coil region" evidence="3">
    <location>
        <begin position="369"/>
        <end position="424"/>
    </location>
</feature>
<dbReference type="Pfam" id="PF00239">
    <property type="entry name" value="Resolvase"/>
    <property type="match status" value="1"/>
</dbReference>
<dbReference type="PROSITE" id="PS51736">
    <property type="entry name" value="RECOMBINASES_3"/>
    <property type="match status" value="1"/>
</dbReference>
<evidence type="ECO:0000259" key="4">
    <source>
        <dbReference type="PROSITE" id="PS51736"/>
    </source>
</evidence>
<reference evidence="5 6" key="1">
    <citation type="submission" date="2018-06" db="EMBL/GenBank/DDBJ databases">
        <title>Genomic Encyclopedia of Type Strains, Phase IV (KMG-IV): sequencing the most valuable type-strain genomes for metagenomic binning, comparative biology and taxonomic classification.</title>
        <authorList>
            <person name="Goeker M."/>
        </authorList>
    </citation>
    <scope>NUCLEOTIDE SEQUENCE [LARGE SCALE GENOMIC DNA]</scope>
    <source>
        <strain evidence="5 6">DSM 44599</strain>
    </source>
</reference>
<comment type="caution">
    <text evidence="5">The sequence shown here is derived from an EMBL/GenBank/DDBJ whole genome shotgun (WGS) entry which is preliminary data.</text>
</comment>
<dbReference type="EMBL" id="QNRE01000011">
    <property type="protein sequence ID" value="RBO87540.1"/>
    <property type="molecule type" value="Genomic_DNA"/>
</dbReference>
<protein>
    <submittedName>
        <fullName evidence="5">DNA invertase Pin-like site-specific DNA recombinase</fullName>
    </submittedName>
</protein>
<evidence type="ECO:0000256" key="2">
    <source>
        <dbReference type="ARBA" id="ARBA00023172"/>
    </source>
</evidence>
<dbReference type="InterPro" id="IPR006119">
    <property type="entry name" value="Resolv_N"/>
</dbReference>
<dbReference type="PANTHER" id="PTHR30461:SF2">
    <property type="entry name" value="SERINE RECOMBINASE PINE-RELATED"/>
    <property type="match status" value="1"/>
</dbReference>
<dbReference type="RefSeq" id="WP_067505185.1">
    <property type="nucleotide sequence ID" value="NZ_QNRE01000011.1"/>
</dbReference>
<proteinExistence type="predicted"/>
<dbReference type="InterPro" id="IPR050639">
    <property type="entry name" value="SSR_resolvase"/>
</dbReference>
<keyword evidence="6" id="KW-1185">Reference proteome</keyword>
<gene>
    <name evidence="5" type="ORF">DFR74_111247</name>
</gene>
<dbReference type="InterPro" id="IPR036162">
    <property type="entry name" value="Resolvase-like_N_sf"/>
</dbReference>
<evidence type="ECO:0000256" key="1">
    <source>
        <dbReference type="ARBA" id="ARBA00023125"/>
    </source>
</evidence>
<sequence>MAGIIAAIKRAIIYTRVSKDDQGGRSCREQEDSCRADCEYEGWIVAAVLEDNDRGATRHSKREREAFKQLPDVLQPGDVLVVWEPSRITRNMNEFAVFCELVTSRGVMLYYDGRVWDLSDDDDRNRVWQDILDGAKAAGKTRKRVLRAMKANLAANKPHGKLPPCYRVVRDPATGKSIGREIDEPQARILREIAAEILDNRDTFSLKDLSRRYKGAWEAAGRSGNFRGVDIKRFLLNPSLYGMRTHNDEIVGRGTWEPVFPDLEQLTTLKTLLSKETPVPRGSEPRYLLTHIALCSVCLERGMDGAIEHKGPNAKFRAADRYTCLPHGHVTRSMKRVDDHIEELLLQLLEDPETSRRLRAVDRTTGRTIDDDLALIEQLTQERKQYLRDAARTRMSATSVAIYVEELEQQMRDANARIAKASAAVPAELKDIVGPNARQEWAGYTVLEKRTVLRLAMRVVIHPIGRRGRYTTEVGLSARPVGLLAHPEADED</sequence>
<feature type="domain" description="Resolvase/invertase-type recombinase catalytic" evidence="4">
    <location>
        <begin position="10"/>
        <end position="160"/>
    </location>
</feature>
<dbReference type="Proteomes" id="UP000252586">
    <property type="component" value="Unassembled WGS sequence"/>
</dbReference>
<dbReference type="InterPro" id="IPR038109">
    <property type="entry name" value="DNA_bind_recomb_sf"/>
</dbReference>
<keyword evidence="3" id="KW-0175">Coiled coil</keyword>
<evidence type="ECO:0000256" key="3">
    <source>
        <dbReference type="SAM" id="Coils"/>
    </source>
</evidence>
<dbReference type="AlphaFoldDB" id="A0A366DBV9"/>
<dbReference type="GO" id="GO:0000150">
    <property type="term" value="F:DNA strand exchange activity"/>
    <property type="evidence" value="ECO:0007669"/>
    <property type="project" value="InterPro"/>
</dbReference>
<dbReference type="Gene3D" id="3.40.50.1390">
    <property type="entry name" value="Resolvase, N-terminal catalytic domain"/>
    <property type="match status" value="1"/>
</dbReference>
<dbReference type="SUPFAM" id="SSF53041">
    <property type="entry name" value="Resolvase-like"/>
    <property type="match status" value="1"/>
</dbReference>
<dbReference type="GO" id="GO:0003677">
    <property type="term" value="F:DNA binding"/>
    <property type="evidence" value="ECO:0007669"/>
    <property type="project" value="UniProtKB-KW"/>
</dbReference>